<sequence length="286" mass="33656">MTFSERPLISIITPTYNRLSLLKETLNSLLSQAKNKPVEIIVVDDGSNDGTWKYLKELEKAAPNIEAVRHEKNLGVSSARNKGLKYAKGDYIFFLDSDDLLISGGLEKLIQHVARNLYEVYLFNTFREKKGKRKFKKFPEENLPVRRLKIFLEGTYSEGLYLVKRKITLLYTFPEDLKVREDFVIKAKWLTLHKIKIVNEPIALIRDHPNRLRYLINFYIEKSLSSIDYLFKDLPSNFQHLYPYALYLTYLELAKKAYLFGNKELALTYLREARKSYHSSIFNFKY</sequence>
<dbReference type="RefSeq" id="WP_068515739.1">
    <property type="nucleotide sequence ID" value="NZ_AP014945.1"/>
</dbReference>
<evidence type="ECO:0000313" key="3">
    <source>
        <dbReference type="Proteomes" id="UP000068196"/>
    </source>
</evidence>
<evidence type="ECO:0000259" key="1">
    <source>
        <dbReference type="Pfam" id="PF00535"/>
    </source>
</evidence>
<organism evidence="2 3">
    <name type="scientific">Caldimicrobium thiodismutans</name>
    <dbReference type="NCBI Taxonomy" id="1653476"/>
    <lineage>
        <taxon>Bacteria</taxon>
        <taxon>Pseudomonadati</taxon>
        <taxon>Thermodesulfobacteriota</taxon>
        <taxon>Thermodesulfobacteria</taxon>
        <taxon>Thermodesulfobacteriales</taxon>
        <taxon>Thermodesulfobacteriaceae</taxon>
        <taxon>Caldimicrobium</taxon>
    </lineage>
</organism>
<reference evidence="3" key="2">
    <citation type="journal article" date="2016" name="Int. J. Syst. Evol. Microbiol.">
        <title>Caldimicrobium thiodismutans sp. nov., a sulfur-disproportionating bacterium isolated from a hot spring.</title>
        <authorList>
            <person name="Kojima H."/>
            <person name="Umezawa K."/>
            <person name="Fukui M."/>
        </authorList>
    </citation>
    <scope>NUCLEOTIDE SEQUENCE [LARGE SCALE GENOMIC DNA]</scope>
    <source>
        <strain evidence="3">TF1</strain>
    </source>
</reference>
<dbReference type="EMBL" id="AP014945">
    <property type="protein sequence ID" value="BAU23928.1"/>
    <property type="molecule type" value="Genomic_DNA"/>
</dbReference>
<accession>A0A0U5AX16</accession>
<dbReference type="Proteomes" id="UP000068196">
    <property type="component" value="Chromosome"/>
</dbReference>
<name>A0A0U5AX16_9BACT</name>
<dbReference type="PANTHER" id="PTHR22916:SF3">
    <property type="entry name" value="UDP-GLCNAC:BETAGAL BETA-1,3-N-ACETYLGLUCOSAMINYLTRANSFERASE-LIKE PROTEIN 1"/>
    <property type="match status" value="1"/>
</dbReference>
<dbReference type="PANTHER" id="PTHR22916">
    <property type="entry name" value="GLYCOSYLTRANSFERASE"/>
    <property type="match status" value="1"/>
</dbReference>
<dbReference type="InterPro" id="IPR001173">
    <property type="entry name" value="Glyco_trans_2-like"/>
</dbReference>
<dbReference type="CDD" id="cd00761">
    <property type="entry name" value="Glyco_tranf_GTA_type"/>
    <property type="match status" value="1"/>
</dbReference>
<protein>
    <submittedName>
        <fullName evidence="2">Glycosyl transferase</fullName>
    </submittedName>
</protein>
<dbReference type="OrthoDB" id="9802649at2"/>
<dbReference type="Pfam" id="PF00535">
    <property type="entry name" value="Glycos_transf_2"/>
    <property type="match status" value="1"/>
</dbReference>
<dbReference type="GO" id="GO:0016758">
    <property type="term" value="F:hexosyltransferase activity"/>
    <property type="evidence" value="ECO:0007669"/>
    <property type="project" value="UniProtKB-ARBA"/>
</dbReference>
<evidence type="ECO:0000313" key="2">
    <source>
        <dbReference type="EMBL" id="BAU23928.1"/>
    </source>
</evidence>
<keyword evidence="3" id="KW-1185">Reference proteome</keyword>
<proteinExistence type="predicted"/>
<dbReference type="PATRIC" id="fig|1653476.3.peg.1625"/>
<dbReference type="SUPFAM" id="SSF53448">
    <property type="entry name" value="Nucleotide-diphospho-sugar transferases"/>
    <property type="match status" value="1"/>
</dbReference>
<keyword evidence="2" id="KW-0808">Transferase</keyword>
<gene>
    <name evidence="2" type="ORF">THC_1563</name>
</gene>
<feature type="domain" description="Glycosyltransferase 2-like" evidence="1">
    <location>
        <begin position="10"/>
        <end position="140"/>
    </location>
</feature>
<dbReference type="InterPro" id="IPR029044">
    <property type="entry name" value="Nucleotide-diphossugar_trans"/>
</dbReference>
<dbReference type="STRING" id="1653476.THC_1563"/>
<dbReference type="KEGG" id="cthi:THC_1563"/>
<reference evidence="2 3" key="1">
    <citation type="journal article" date="2016" name="Int. J. Syst. Evol. Microbiol.">
        <title>Caldimicrobium thiodismutans sp. nov., a sulfur-disproportionating bacterium isolated from a hot spring, and emended description of the genus Caldimicrobium.</title>
        <authorList>
            <person name="Kojima H."/>
            <person name="Umezawa K."/>
            <person name="Fukui M."/>
        </authorList>
    </citation>
    <scope>NUCLEOTIDE SEQUENCE [LARGE SCALE GENOMIC DNA]</scope>
    <source>
        <strain evidence="2 3">TF1</strain>
    </source>
</reference>
<dbReference type="AlphaFoldDB" id="A0A0U5AX16"/>
<dbReference type="Gene3D" id="3.90.550.10">
    <property type="entry name" value="Spore Coat Polysaccharide Biosynthesis Protein SpsA, Chain A"/>
    <property type="match status" value="1"/>
</dbReference>